<evidence type="ECO:0000256" key="5">
    <source>
        <dbReference type="RuleBase" id="RU000551"/>
    </source>
</evidence>
<dbReference type="InterPro" id="IPR023332">
    <property type="entry name" value="Proteasome_alpha-type"/>
</dbReference>
<evidence type="ECO:0000313" key="8">
    <source>
        <dbReference type="EMBL" id="EOQ99177.1"/>
    </source>
</evidence>
<keyword evidence="1 5" id="KW-0963">Cytoplasm</keyword>
<sequence>MVFRNSYDSDNTVFSPQGRLHQVEYALEAVRQGSAAVGLRSNTHAILLTLKRSTGELASYQQKAFKIDDHLGIAIAGLTSDARVLSNYMRNQAMSSRLLYGRPIPVNRIVSQIAEKAQLATQQYGRRPYGVGFLVIGQDQTGPHLHEFSPDGNALEYVAMSIGARSQMAKTYLEKEHDKLAECSLDELIHHGLQSLKASLQQSKTLTPLNTSIAIVGPPGPNESGVKSEGSFRILEGDNAKPYIDALGQEEQTQAQTQPTQQRDVTMQE</sequence>
<feature type="compositionally biased region" description="Low complexity" evidence="6">
    <location>
        <begin position="250"/>
        <end position="262"/>
    </location>
</feature>
<name>R9AAM6_WALI9</name>
<dbReference type="InterPro" id="IPR000426">
    <property type="entry name" value="Proteasome_asu_N"/>
</dbReference>
<evidence type="ECO:0000256" key="2">
    <source>
        <dbReference type="ARBA" id="ARBA00022942"/>
    </source>
</evidence>
<dbReference type="KEGG" id="wic:J056_002503"/>
<comment type="subunit">
    <text evidence="5">The 26S proteasome consists of a 20S proteasome core and two 19S regulatory subunits.</text>
</comment>
<dbReference type="PROSITE" id="PS51475">
    <property type="entry name" value="PROTEASOME_ALPHA_2"/>
    <property type="match status" value="1"/>
</dbReference>
<dbReference type="eggNOG" id="KOG0863">
    <property type="taxonomic scope" value="Eukaryota"/>
</dbReference>
<dbReference type="InterPro" id="IPR001353">
    <property type="entry name" value="Proteasome_sua/b"/>
</dbReference>
<dbReference type="InterPro" id="IPR050115">
    <property type="entry name" value="Proteasome_alpha"/>
</dbReference>
<keyword evidence="2 4" id="KW-0647">Proteasome</keyword>
<dbReference type="SUPFAM" id="SSF56235">
    <property type="entry name" value="N-terminal nucleophile aminohydrolases (Ntn hydrolases)"/>
    <property type="match status" value="1"/>
</dbReference>
<dbReference type="Gene3D" id="3.60.20.10">
    <property type="entry name" value="Glutamine Phosphoribosylpyrophosphate, subunit 1, domain 1"/>
    <property type="match status" value="1"/>
</dbReference>
<comment type="subcellular location">
    <subcellularLocation>
        <location evidence="5">Cytoplasm</location>
    </subcellularLocation>
    <subcellularLocation>
        <location evidence="5">Nucleus</location>
    </subcellularLocation>
</comment>
<dbReference type="HOGENOM" id="CLU_035750_8_0_1"/>
<dbReference type="GO" id="GO:0005634">
    <property type="term" value="C:nucleus"/>
    <property type="evidence" value="ECO:0007669"/>
    <property type="project" value="UniProtKB-SubCell"/>
</dbReference>
<dbReference type="InterPro" id="IPR035144">
    <property type="entry name" value="Proteasome_alpha1"/>
</dbReference>
<comment type="similarity">
    <text evidence="4 5">Belongs to the peptidase T1A family.</text>
</comment>
<feature type="region of interest" description="Disordered" evidence="6">
    <location>
        <begin position="250"/>
        <end position="269"/>
    </location>
</feature>
<evidence type="ECO:0000259" key="7">
    <source>
        <dbReference type="PROSITE" id="PS00388"/>
    </source>
</evidence>
<dbReference type="Proteomes" id="UP000014064">
    <property type="component" value="Unassembled WGS sequence"/>
</dbReference>
<dbReference type="GO" id="GO:0006511">
    <property type="term" value="P:ubiquitin-dependent protein catabolic process"/>
    <property type="evidence" value="ECO:0007669"/>
    <property type="project" value="InterPro"/>
</dbReference>
<dbReference type="Pfam" id="PF00227">
    <property type="entry name" value="Proteasome"/>
    <property type="match status" value="1"/>
</dbReference>
<dbReference type="OMA" id="NTQVYGK"/>
<proteinExistence type="inferred from homology"/>
<dbReference type="InterPro" id="IPR029055">
    <property type="entry name" value="Ntn_hydrolases_N"/>
</dbReference>
<dbReference type="SMART" id="SM00948">
    <property type="entry name" value="Proteasome_A_N"/>
    <property type="match status" value="1"/>
</dbReference>
<dbReference type="FunFam" id="3.60.20.10:FF:000016">
    <property type="entry name" value="Proteasome subunit alpha type-6"/>
    <property type="match status" value="1"/>
</dbReference>
<dbReference type="GeneID" id="20375455"/>
<evidence type="ECO:0000256" key="3">
    <source>
        <dbReference type="ARBA" id="ARBA00023242"/>
    </source>
</evidence>
<gene>
    <name evidence="8" type="ORF">J056_002503</name>
</gene>
<evidence type="ECO:0000256" key="1">
    <source>
        <dbReference type="ARBA" id="ARBA00022490"/>
    </source>
</evidence>
<dbReference type="Pfam" id="PF10584">
    <property type="entry name" value="Proteasome_A_N"/>
    <property type="match status" value="1"/>
</dbReference>
<dbReference type="CDD" id="cd03749">
    <property type="entry name" value="proteasome_alpha_type_1"/>
    <property type="match status" value="1"/>
</dbReference>
<evidence type="ECO:0000313" key="9">
    <source>
        <dbReference type="Proteomes" id="UP000014064"/>
    </source>
</evidence>
<evidence type="ECO:0000256" key="4">
    <source>
        <dbReference type="PROSITE-ProRule" id="PRU00808"/>
    </source>
</evidence>
<feature type="domain" description="Proteasome alpha-type subunits" evidence="7">
    <location>
        <begin position="7"/>
        <end position="29"/>
    </location>
</feature>
<dbReference type="PROSITE" id="PS00388">
    <property type="entry name" value="PROTEASOME_ALPHA_1"/>
    <property type="match status" value="1"/>
</dbReference>
<keyword evidence="9" id="KW-1185">Reference proteome</keyword>
<reference evidence="9" key="1">
    <citation type="journal article" date="2013" name="BMC Genomics">
        <title>Genome and transcriptome sequencing of the halophilic fungus Wallemia ichthyophaga: haloadaptations present and absent.</title>
        <authorList>
            <person name="Zajc J."/>
            <person name="Liu Y."/>
            <person name="Dai W."/>
            <person name="Yang Z."/>
            <person name="Hu J."/>
            <person name="Gostincar C."/>
            <person name="Gunde-Cimerman N."/>
        </authorList>
    </citation>
    <scope>NUCLEOTIDE SEQUENCE [LARGE SCALE GENOMIC DNA]</scope>
    <source>
        <strain evidence="9">EXF-994 / CBS 113033</strain>
    </source>
</reference>
<dbReference type="EMBL" id="KE007244">
    <property type="protein sequence ID" value="EOQ99177.1"/>
    <property type="molecule type" value="Genomic_DNA"/>
</dbReference>
<dbReference type="GO" id="GO:0005737">
    <property type="term" value="C:cytoplasm"/>
    <property type="evidence" value="ECO:0007669"/>
    <property type="project" value="UniProtKB-SubCell"/>
</dbReference>
<keyword evidence="3 5" id="KW-0539">Nucleus</keyword>
<evidence type="ECO:0000256" key="6">
    <source>
        <dbReference type="SAM" id="MobiDB-lite"/>
    </source>
</evidence>
<protein>
    <recommendedName>
        <fullName evidence="5">Proteasome subunit alpha type</fullName>
    </recommendedName>
</protein>
<dbReference type="STRING" id="1299270.R9AAM6"/>
<accession>R9AAM6</accession>
<dbReference type="PANTHER" id="PTHR11599">
    <property type="entry name" value="PROTEASOME SUBUNIT ALPHA/BETA"/>
    <property type="match status" value="1"/>
</dbReference>
<organism evidence="8 9">
    <name type="scientific">Wallemia ichthyophaga (strain EXF-994 / CBS 113033)</name>
    <dbReference type="NCBI Taxonomy" id="1299270"/>
    <lineage>
        <taxon>Eukaryota</taxon>
        <taxon>Fungi</taxon>
        <taxon>Dikarya</taxon>
        <taxon>Basidiomycota</taxon>
        <taxon>Wallemiomycotina</taxon>
        <taxon>Wallemiomycetes</taxon>
        <taxon>Wallemiales</taxon>
        <taxon>Wallemiaceae</taxon>
        <taxon>Wallemia</taxon>
    </lineage>
</organism>
<dbReference type="RefSeq" id="XP_009270043.1">
    <property type="nucleotide sequence ID" value="XM_009271768.1"/>
</dbReference>
<dbReference type="GO" id="GO:0019773">
    <property type="term" value="C:proteasome core complex, alpha-subunit complex"/>
    <property type="evidence" value="ECO:0007669"/>
    <property type="project" value="UniProtKB-UniRule"/>
</dbReference>
<dbReference type="AlphaFoldDB" id="R9AAM6"/>
<dbReference type="OrthoDB" id="431557at2759"/>